<feature type="domain" description="DUF1549" evidence="4">
    <location>
        <begin position="28"/>
        <end position="211"/>
    </location>
</feature>
<evidence type="ECO:0000313" key="7">
    <source>
        <dbReference type="Proteomes" id="UP000321577"/>
    </source>
</evidence>
<evidence type="ECO:0000313" key="6">
    <source>
        <dbReference type="EMBL" id="GEP43469.1"/>
    </source>
</evidence>
<feature type="chain" id="PRO_5021893490" description="DUF1549 domain-containing protein" evidence="3">
    <location>
        <begin position="19"/>
        <end position="855"/>
    </location>
</feature>
<feature type="coiled-coil region" evidence="1">
    <location>
        <begin position="283"/>
        <end position="324"/>
    </location>
</feature>
<evidence type="ECO:0008006" key="8">
    <source>
        <dbReference type="Google" id="ProtNLM"/>
    </source>
</evidence>
<accession>A0A512M9Q3</accession>
<dbReference type="InterPro" id="IPR011444">
    <property type="entry name" value="DUF1549"/>
</dbReference>
<reference evidence="6 7" key="1">
    <citation type="submission" date="2019-07" db="EMBL/GenBank/DDBJ databases">
        <title>Whole genome shotgun sequence of Brevifollis gellanilyticus NBRC 108608.</title>
        <authorList>
            <person name="Hosoyama A."/>
            <person name="Uohara A."/>
            <person name="Ohji S."/>
            <person name="Ichikawa N."/>
        </authorList>
    </citation>
    <scope>NUCLEOTIDE SEQUENCE [LARGE SCALE GENOMIC DNA]</scope>
    <source>
        <strain evidence="6 7">NBRC 108608</strain>
    </source>
</reference>
<evidence type="ECO:0000256" key="3">
    <source>
        <dbReference type="SAM" id="SignalP"/>
    </source>
</evidence>
<dbReference type="Pfam" id="PF07587">
    <property type="entry name" value="PSD1"/>
    <property type="match status" value="2"/>
</dbReference>
<feature type="region of interest" description="Disordered" evidence="2">
    <location>
        <begin position="237"/>
        <end position="282"/>
    </location>
</feature>
<dbReference type="RefSeq" id="WP_146851047.1">
    <property type="nucleotide sequence ID" value="NZ_BKAG01000018.1"/>
</dbReference>
<keyword evidence="7" id="KW-1185">Reference proteome</keyword>
<dbReference type="AlphaFoldDB" id="A0A512M9Q3"/>
<evidence type="ECO:0000256" key="2">
    <source>
        <dbReference type="SAM" id="MobiDB-lite"/>
    </source>
</evidence>
<evidence type="ECO:0000259" key="5">
    <source>
        <dbReference type="Pfam" id="PF07587"/>
    </source>
</evidence>
<feature type="coiled-coil region" evidence="1">
    <location>
        <begin position="562"/>
        <end position="616"/>
    </location>
</feature>
<evidence type="ECO:0000259" key="4">
    <source>
        <dbReference type="Pfam" id="PF07583"/>
    </source>
</evidence>
<dbReference type="OrthoDB" id="9764302at2"/>
<protein>
    <recommendedName>
        <fullName evidence="8">DUF1549 domain-containing protein</fullName>
    </recommendedName>
</protein>
<feature type="domain" description="DUF1553" evidence="5">
    <location>
        <begin position="701"/>
        <end position="827"/>
    </location>
</feature>
<feature type="compositionally biased region" description="Basic and acidic residues" evidence="2">
    <location>
        <begin position="259"/>
        <end position="282"/>
    </location>
</feature>
<gene>
    <name evidence="6" type="ORF">BGE01nite_27600</name>
</gene>
<name>A0A512M9Q3_9BACT</name>
<feature type="signal peptide" evidence="3">
    <location>
        <begin position="1"/>
        <end position="18"/>
    </location>
</feature>
<dbReference type="PANTHER" id="PTHR35889:SF3">
    <property type="entry name" value="F-BOX DOMAIN-CONTAINING PROTEIN"/>
    <property type="match status" value="1"/>
</dbReference>
<feature type="domain" description="DUF1553" evidence="5">
    <location>
        <begin position="391"/>
        <end position="568"/>
    </location>
</feature>
<dbReference type="Pfam" id="PF07583">
    <property type="entry name" value="PSCyt2"/>
    <property type="match status" value="1"/>
</dbReference>
<dbReference type="InterPro" id="IPR022655">
    <property type="entry name" value="DUF1553"/>
</dbReference>
<dbReference type="Proteomes" id="UP000321577">
    <property type="component" value="Unassembled WGS sequence"/>
</dbReference>
<keyword evidence="1" id="KW-0175">Coiled coil</keyword>
<sequence>MRPLTTLPLLVLAFAAQAAPSTQDAAKKIDAILQADWKKANVQGNPAVDDNTFVRRLYLDIIGRIPTTREAEDFLASKDADKRTKLIDKLLDSEGHTQHMFSYWADVLRVTSNGNQTGAITGAAYSNFVKKSLRDNKPYDQFVRDMVASQGMAWENGAIGYYMRDRGMPLDNMANTVRVFLGTRIECAQCHNHPFDKWSQMQFFKMAAFTYGVQTQDYYGGTLGEVRDLLKEKEEAAAKAIPEPTRPQRPNKVQFNSKVSKDERQKLSKEDRQKLEVSESAERQKLEKEFAAKLQKYNEDEKAYQAASKEVRKKQDEARQALRKEHRNFQEPMRDISDTMRYTSVGERDRKVTLPHDYQYTDAKPKSVVTAGTMMGHECVTQPGETPLQAYARWMTAKENPRFTTVIVNRLWKKAFGLALIEPLDELMDGTIPMVPELQTNLEGLMKELNYDMKAYLRVLYNTSAYQRQVTRDEIAPGIAYHFTGPVLRRMSAEQMWDSFVTLINPNPEMINAAAREQMEQRILQAKKNADGIEALTPEEAMKGLKLAADVYGKNRSRTEDKQKLYIEARAAQKELQEKLDMLKPGPERDAMEKQVAEAQKKVQAFRSEVNTIQGEGRRVTAAEVFVPGYKKLYEKVTGKPYQNVAMTKPGKPGEATAEIPSMMAGDSMMMMSNGIRAERVKIPGYDRAEPTPEERKAEEAKRQEAYKEEAGYYGIPEKQQRDYFRARAEQGRNYVRSAELESPAQRGHPLRDFGQSDRETIENANYDASVPQSLFMMNGNLMPNILSKYSQLMLSISKAQYPDDQIAAAYMAILSRQPTAKEKQTWLNAQDKGLTGTEDLIFALLNTQQFIFIQ</sequence>
<dbReference type="EMBL" id="BKAG01000018">
    <property type="protein sequence ID" value="GEP43469.1"/>
    <property type="molecule type" value="Genomic_DNA"/>
</dbReference>
<evidence type="ECO:0000256" key="1">
    <source>
        <dbReference type="SAM" id="Coils"/>
    </source>
</evidence>
<comment type="caution">
    <text evidence="6">The sequence shown here is derived from an EMBL/GenBank/DDBJ whole genome shotgun (WGS) entry which is preliminary data.</text>
</comment>
<proteinExistence type="predicted"/>
<organism evidence="6 7">
    <name type="scientific">Brevifollis gellanilyticus</name>
    <dbReference type="NCBI Taxonomy" id="748831"/>
    <lineage>
        <taxon>Bacteria</taxon>
        <taxon>Pseudomonadati</taxon>
        <taxon>Verrucomicrobiota</taxon>
        <taxon>Verrucomicrobiia</taxon>
        <taxon>Verrucomicrobiales</taxon>
        <taxon>Verrucomicrobiaceae</taxon>
    </lineage>
</organism>
<keyword evidence="3" id="KW-0732">Signal</keyword>
<dbReference type="PANTHER" id="PTHR35889">
    <property type="entry name" value="CYCLOINULO-OLIGOSACCHARIDE FRUCTANOTRANSFERASE-RELATED"/>
    <property type="match status" value="1"/>
</dbReference>